<evidence type="ECO:0000313" key="2">
    <source>
        <dbReference type="Proteomes" id="UP000735302"/>
    </source>
</evidence>
<organism evidence="1 2">
    <name type="scientific">Plakobranchus ocellatus</name>
    <dbReference type="NCBI Taxonomy" id="259542"/>
    <lineage>
        <taxon>Eukaryota</taxon>
        <taxon>Metazoa</taxon>
        <taxon>Spiralia</taxon>
        <taxon>Lophotrochozoa</taxon>
        <taxon>Mollusca</taxon>
        <taxon>Gastropoda</taxon>
        <taxon>Heterobranchia</taxon>
        <taxon>Euthyneura</taxon>
        <taxon>Panpulmonata</taxon>
        <taxon>Sacoglossa</taxon>
        <taxon>Placobranchoidea</taxon>
        <taxon>Plakobranchidae</taxon>
        <taxon>Plakobranchus</taxon>
    </lineage>
</organism>
<name>A0AAV3YBS9_9GAST</name>
<accession>A0AAV3YBS9</accession>
<comment type="caution">
    <text evidence="1">The sequence shown here is derived from an EMBL/GenBank/DDBJ whole genome shotgun (WGS) entry which is preliminary data.</text>
</comment>
<reference evidence="1 2" key="1">
    <citation type="journal article" date="2021" name="Elife">
        <title>Chloroplast acquisition without the gene transfer in kleptoplastic sea slugs, Plakobranchus ocellatus.</title>
        <authorList>
            <person name="Maeda T."/>
            <person name="Takahashi S."/>
            <person name="Yoshida T."/>
            <person name="Shimamura S."/>
            <person name="Takaki Y."/>
            <person name="Nagai Y."/>
            <person name="Toyoda A."/>
            <person name="Suzuki Y."/>
            <person name="Arimoto A."/>
            <person name="Ishii H."/>
            <person name="Satoh N."/>
            <person name="Nishiyama T."/>
            <person name="Hasebe M."/>
            <person name="Maruyama T."/>
            <person name="Minagawa J."/>
            <person name="Obokata J."/>
            <person name="Shigenobu S."/>
        </authorList>
    </citation>
    <scope>NUCLEOTIDE SEQUENCE [LARGE SCALE GENOMIC DNA]</scope>
</reference>
<sequence length="75" mass="7907">MGGRFNTAGYEEMTEMKEETSVYVGLTINMERLHLRSGGVLKGPLRCGGVLNGPLGSGGVLKGPLRCGRVLKGSL</sequence>
<keyword evidence="2" id="KW-1185">Reference proteome</keyword>
<dbReference type="Proteomes" id="UP000735302">
    <property type="component" value="Unassembled WGS sequence"/>
</dbReference>
<evidence type="ECO:0000313" key="1">
    <source>
        <dbReference type="EMBL" id="GFN79728.1"/>
    </source>
</evidence>
<proteinExistence type="predicted"/>
<gene>
    <name evidence="1" type="ORF">PoB_000623400</name>
</gene>
<dbReference type="AlphaFoldDB" id="A0AAV3YBS9"/>
<dbReference type="EMBL" id="BLXT01000722">
    <property type="protein sequence ID" value="GFN79728.1"/>
    <property type="molecule type" value="Genomic_DNA"/>
</dbReference>
<protein>
    <submittedName>
        <fullName evidence="1">Uncharacterized protein</fullName>
    </submittedName>
</protein>